<gene>
    <name evidence="1" type="ORF">BPT24_284</name>
</gene>
<protein>
    <submittedName>
        <fullName evidence="1">Uncharacterized protein</fullName>
    </submittedName>
</protein>
<evidence type="ECO:0000313" key="2">
    <source>
        <dbReference type="Proteomes" id="UP000224877"/>
    </source>
</evidence>
<evidence type="ECO:0000313" key="1">
    <source>
        <dbReference type="EMBL" id="BAV39401.1"/>
    </source>
</evidence>
<dbReference type="EMBL" id="LC168164">
    <property type="protein sequence ID" value="BAV39401.1"/>
    <property type="molecule type" value="Genomic_DNA"/>
</dbReference>
<accession>A0A1B4XX67</accession>
<name>A0A1B4XX67_9CAUD</name>
<keyword evidence="2" id="KW-1185">Reference proteome</keyword>
<proteinExistence type="predicted"/>
<sequence>MYIFALTKRGDRTNIKSNFRIVDLDEVVKIINSSSSNYNSIRFAKLNGTTYTMLYHENGTVENINKMGMIDFEHIFVPKGFCLLSKDKVDMHFKKEISDKYGTENVEEKPVKLKDVEVGKIYKNNRLGHCVYAGEYALFKGRNMDELKKQGHCFISVTYNERTGKFNSFDTWDENKFNITKSFPKVFESDKGFIRFIPKEFESVSHSYRKWKVKKVE</sequence>
<reference evidence="1 2" key="1">
    <citation type="submission" date="2016-07" db="EMBL/GenBank/DDBJ databases">
        <title>Characterization of three bacteriophages infecting bacteria isolated from shrimp culture pond water.</title>
        <authorList>
            <person name="Khoa H.V."/>
        </authorList>
    </citation>
    <scope>NUCLEOTIDE SEQUENCE [LARGE SCALE GENOMIC DNA]</scope>
</reference>
<dbReference type="Proteomes" id="UP000224877">
    <property type="component" value="Segment"/>
</dbReference>
<organism evidence="1 2">
    <name type="scientific">Tenacibaculum phage pT24</name>
    <dbReference type="NCBI Taxonomy" id="1880590"/>
    <lineage>
        <taxon>Viruses</taxon>
        <taxon>Duplodnaviria</taxon>
        <taxon>Heunggongvirae</taxon>
        <taxon>Uroviricota</taxon>
        <taxon>Caudoviricetes</taxon>
        <taxon>Kungbxnavirus</taxon>
        <taxon>Kungbxnavirus pT24</taxon>
    </lineage>
</organism>